<feature type="chain" id="PRO_5031352883" evidence="2">
    <location>
        <begin position="23"/>
        <end position="106"/>
    </location>
</feature>
<keyword evidence="1" id="KW-0472">Membrane</keyword>
<protein>
    <submittedName>
        <fullName evidence="3">Uncharacterized protein</fullName>
    </submittedName>
</protein>
<evidence type="ECO:0000313" key="3">
    <source>
        <dbReference type="EMBL" id="CAE0374803.1"/>
    </source>
</evidence>
<evidence type="ECO:0000256" key="1">
    <source>
        <dbReference type="SAM" id="Phobius"/>
    </source>
</evidence>
<feature type="signal peptide" evidence="2">
    <location>
        <begin position="1"/>
        <end position="22"/>
    </location>
</feature>
<reference evidence="3" key="1">
    <citation type="submission" date="2021-01" db="EMBL/GenBank/DDBJ databases">
        <authorList>
            <person name="Corre E."/>
            <person name="Pelletier E."/>
            <person name="Niang G."/>
            <person name="Scheremetjew M."/>
            <person name="Finn R."/>
            <person name="Kale V."/>
            <person name="Holt S."/>
            <person name="Cochrane G."/>
            <person name="Meng A."/>
            <person name="Brown T."/>
            <person name="Cohen L."/>
        </authorList>
    </citation>
    <scope>NUCLEOTIDE SEQUENCE</scope>
    <source>
        <strain evidence="3">CCMP1510</strain>
    </source>
</reference>
<keyword evidence="2" id="KW-0732">Signal</keyword>
<gene>
    <name evidence="3" type="ORF">ALAG00032_LOCUS15607</name>
</gene>
<organism evidence="3">
    <name type="scientific">Aureoumbra lagunensis</name>
    <dbReference type="NCBI Taxonomy" id="44058"/>
    <lineage>
        <taxon>Eukaryota</taxon>
        <taxon>Sar</taxon>
        <taxon>Stramenopiles</taxon>
        <taxon>Ochrophyta</taxon>
        <taxon>Pelagophyceae</taxon>
        <taxon>Pelagomonadales</taxon>
        <taxon>Aureoumbra</taxon>
    </lineage>
</organism>
<proteinExistence type="predicted"/>
<keyword evidence="1" id="KW-1133">Transmembrane helix</keyword>
<evidence type="ECO:0000256" key="2">
    <source>
        <dbReference type="SAM" id="SignalP"/>
    </source>
</evidence>
<dbReference type="AlphaFoldDB" id="A0A7S3K4S3"/>
<keyword evidence="1" id="KW-0812">Transmembrane</keyword>
<name>A0A7S3K4S3_9STRA</name>
<accession>A0A7S3K4S3</accession>
<sequence>MMKLNARLVLLTAVALFVVTEAFAPKPNALTNVRSARVVTNATPKMEVWSEKNIRVSLLAGIGLPLVGLVTSPDNAVLGTVLPLAIAGIWIYIFFDVLKAALPSSD</sequence>
<dbReference type="EMBL" id="HBIJ01023610">
    <property type="protein sequence ID" value="CAE0374803.1"/>
    <property type="molecule type" value="Transcribed_RNA"/>
</dbReference>
<feature type="transmembrane region" description="Helical" evidence="1">
    <location>
        <begin position="76"/>
        <end position="95"/>
    </location>
</feature>